<dbReference type="AlphaFoldDB" id="A0A9J6GBB9"/>
<proteinExistence type="predicted"/>
<keyword evidence="2" id="KW-1185">Reference proteome</keyword>
<reference evidence="1 2" key="1">
    <citation type="journal article" date="2020" name="Cell">
        <title>Large-Scale Comparative Analyses of Tick Genomes Elucidate Their Genetic Diversity and Vector Capacities.</title>
        <authorList>
            <consortium name="Tick Genome and Microbiome Consortium (TIGMIC)"/>
            <person name="Jia N."/>
            <person name="Wang J."/>
            <person name="Shi W."/>
            <person name="Du L."/>
            <person name="Sun Y."/>
            <person name="Zhan W."/>
            <person name="Jiang J.F."/>
            <person name="Wang Q."/>
            <person name="Zhang B."/>
            <person name="Ji P."/>
            <person name="Bell-Sakyi L."/>
            <person name="Cui X.M."/>
            <person name="Yuan T.T."/>
            <person name="Jiang B.G."/>
            <person name="Yang W.F."/>
            <person name="Lam T.T."/>
            <person name="Chang Q.C."/>
            <person name="Ding S.J."/>
            <person name="Wang X.J."/>
            <person name="Zhu J.G."/>
            <person name="Ruan X.D."/>
            <person name="Zhao L."/>
            <person name="Wei J.T."/>
            <person name="Ye R.Z."/>
            <person name="Que T.C."/>
            <person name="Du C.H."/>
            <person name="Zhou Y.H."/>
            <person name="Cheng J.X."/>
            <person name="Dai P.F."/>
            <person name="Guo W.B."/>
            <person name="Han X.H."/>
            <person name="Huang E.J."/>
            <person name="Li L.F."/>
            <person name="Wei W."/>
            <person name="Gao Y.C."/>
            <person name="Liu J.Z."/>
            <person name="Shao H.Z."/>
            <person name="Wang X."/>
            <person name="Wang C.C."/>
            <person name="Yang T.C."/>
            <person name="Huo Q.B."/>
            <person name="Li W."/>
            <person name="Chen H.Y."/>
            <person name="Chen S.E."/>
            <person name="Zhou L.G."/>
            <person name="Ni X.B."/>
            <person name="Tian J.H."/>
            <person name="Sheng Y."/>
            <person name="Liu T."/>
            <person name="Pan Y.S."/>
            <person name="Xia L.Y."/>
            <person name="Li J."/>
            <person name="Zhao F."/>
            <person name="Cao W.C."/>
        </authorList>
    </citation>
    <scope>NUCLEOTIDE SEQUENCE [LARGE SCALE GENOMIC DNA]</scope>
    <source>
        <strain evidence="1">HaeL-2018</strain>
    </source>
</reference>
<dbReference type="EMBL" id="JABSTR010000007">
    <property type="protein sequence ID" value="KAH9375678.1"/>
    <property type="molecule type" value="Genomic_DNA"/>
</dbReference>
<protein>
    <recommendedName>
        <fullName evidence="3">Transposable element P transposase</fullName>
    </recommendedName>
</protein>
<evidence type="ECO:0000313" key="1">
    <source>
        <dbReference type="EMBL" id="KAH9375678.1"/>
    </source>
</evidence>
<dbReference type="OrthoDB" id="6771146at2759"/>
<evidence type="ECO:0000313" key="2">
    <source>
        <dbReference type="Proteomes" id="UP000821853"/>
    </source>
</evidence>
<dbReference type="VEuPathDB" id="VectorBase:HLOH_051089"/>
<evidence type="ECO:0008006" key="3">
    <source>
        <dbReference type="Google" id="ProtNLM"/>
    </source>
</evidence>
<organism evidence="1 2">
    <name type="scientific">Haemaphysalis longicornis</name>
    <name type="common">Bush tick</name>
    <dbReference type="NCBI Taxonomy" id="44386"/>
    <lineage>
        <taxon>Eukaryota</taxon>
        <taxon>Metazoa</taxon>
        <taxon>Ecdysozoa</taxon>
        <taxon>Arthropoda</taxon>
        <taxon>Chelicerata</taxon>
        <taxon>Arachnida</taxon>
        <taxon>Acari</taxon>
        <taxon>Parasitiformes</taxon>
        <taxon>Ixodida</taxon>
        <taxon>Ixodoidea</taxon>
        <taxon>Ixodidae</taxon>
        <taxon>Haemaphysalinae</taxon>
        <taxon>Haemaphysalis</taxon>
    </lineage>
</organism>
<comment type="caution">
    <text evidence="1">The sequence shown here is derived from an EMBL/GenBank/DDBJ whole genome shotgun (WGS) entry which is preliminary data.</text>
</comment>
<gene>
    <name evidence="1" type="ORF">HPB48_016634</name>
</gene>
<name>A0A9J6GBB9_HAELO</name>
<sequence>MIKSLLSLNKEVVHILPVAQVDPTVLHDFLRKLIIDMEASGFKVIALISDNNSVNRKDAPFFAKPASLSIVCQHPADTSRPLFYFVLGQVHLLKCIRNNWVNQRNSWRCMCFPDPKSTDAQPKIPTALFRVLCQLHETEKNELLKVAPTLTLKALNPSNMERENIKLALKICN</sequence>
<dbReference type="OMA" id="CIRNNWV"/>
<dbReference type="Proteomes" id="UP000821853">
    <property type="component" value="Chromosome 5"/>
</dbReference>
<accession>A0A9J6GBB9</accession>